<evidence type="ECO:0000256" key="3">
    <source>
        <dbReference type="ARBA" id="ARBA00022630"/>
    </source>
</evidence>
<evidence type="ECO:0000313" key="6">
    <source>
        <dbReference type="EMBL" id="SDX32385.1"/>
    </source>
</evidence>
<dbReference type="GO" id="GO:0051213">
    <property type="term" value="F:dioxygenase activity"/>
    <property type="evidence" value="ECO:0007669"/>
    <property type="project" value="UniProtKB-KW"/>
</dbReference>
<dbReference type="GO" id="GO:0018580">
    <property type="term" value="F:nitronate monooxygenase activity"/>
    <property type="evidence" value="ECO:0007669"/>
    <property type="project" value="InterPro"/>
</dbReference>
<organism evidence="6 7">
    <name type="scientific">Eubacterium barkeri</name>
    <name type="common">Clostridium barkeri</name>
    <dbReference type="NCBI Taxonomy" id="1528"/>
    <lineage>
        <taxon>Bacteria</taxon>
        <taxon>Bacillati</taxon>
        <taxon>Bacillota</taxon>
        <taxon>Clostridia</taxon>
        <taxon>Eubacteriales</taxon>
        <taxon>Eubacteriaceae</taxon>
        <taxon>Eubacterium</taxon>
    </lineage>
</organism>
<dbReference type="PANTHER" id="PTHR32332">
    <property type="entry name" value="2-NITROPROPANE DIOXYGENASE"/>
    <property type="match status" value="1"/>
</dbReference>
<evidence type="ECO:0000256" key="2">
    <source>
        <dbReference type="ARBA" id="ARBA00013457"/>
    </source>
</evidence>
<comment type="function">
    <text evidence="1">Nitronate monooxygenase that uses molecular oxygen to catalyze the oxidative denitrification of alkyl nitronates. Acts on propionate 3-nitronate (P3N), the presumed physiological substrate. Probably functions in the detoxification of P3N, a metabolic poison produced by plants and fungi as a defense mechanism.</text>
</comment>
<keyword evidence="5" id="KW-0560">Oxidoreductase</keyword>
<dbReference type="Pfam" id="PF03060">
    <property type="entry name" value="NMO"/>
    <property type="match status" value="1"/>
</dbReference>
<dbReference type="OrthoDB" id="9778912at2"/>
<dbReference type="Gene3D" id="3.20.20.70">
    <property type="entry name" value="Aldolase class I"/>
    <property type="match status" value="1"/>
</dbReference>
<dbReference type="InterPro" id="IPR004136">
    <property type="entry name" value="NMO"/>
</dbReference>
<sequence length="355" mass="37111">MTKLGSKHLELPIIQGGMGIGISLGGLAGAVAACGAMGCISTAVTGFDEADFAKNPQEANLRSLTREIRRAKTISGGRGLVAINAMVATTQYDEVIPTAIAAGVDAIISGAGLPSALPALAGDSDVALAPIVSGGRAAKVICRLWDRHHGVIPDFVVLEGPMAGGHLGFTPKVLETPPLPRLEDLLKEVQDVLLPFEQQYGRAIPVFVAGGVYDGEDMAHYTKLGAAGAQIGTRFIATDECDASQAFKEMMVSAKAEDIVLIKSPVGMPGRALNTPLIQGLAQGKRFRPRACTNCLTPCNPAETPYCISAALIAAARGNVSEGLFFCGSNAHRISKIQPVAQLIDELMTDWRLCP</sequence>
<evidence type="ECO:0000256" key="1">
    <source>
        <dbReference type="ARBA" id="ARBA00003535"/>
    </source>
</evidence>
<evidence type="ECO:0000256" key="4">
    <source>
        <dbReference type="ARBA" id="ARBA00022643"/>
    </source>
</evidence>
<keyword evidence="3" id="KW-0285">Flavoprotein</keyword>
<dbReference type="CDD" id="cd04730">
    <property type="entry name" value="NPD_like"/>
    <property type="match status" value="1"/>
</dbReference>
<evidence type="ECO:0000256" key="5">
    <source>
        <dbReference type="ARBA" id="ARBA00023002"/>
    </source>
</evidence>
<dbReference type="RefSeq" id="WP_090242449.1">
    <property type="nucleotide sequence ID" value="NZ_FNOU01000001.1"/>
</dbReference>
<dbReference type="SUPFAM" id="SSF51412">
    <property type="entry name" value="Inosine monophosphate dehydrogenase (IMPDH)"/>
    <property type="match status" value="1"/>
</dbReference>
<dbReference type="PANTHER" id="PTHR32332:SF18">
    <property type="entry name" value="2-NITROPROPANE DIOXYGENASE"/>
    <property type="match status" value="1"/>
</dbReference>
<dbReference type="EMBL" id="FNOU01000001">
    <property type="protein sequence ID" value="SDX32385.1"/>
    <property type="molecule type" value="Genomic_DNA"/>
</dbReference>
<gene>
    <name evidence="6" type="ORF">SAMN04488579_101155</name>
</gene>
<keyword evidence="6" id="KW-0223">Dioxygenase</keyword>
<dbReference type="STRING" id="1528.SAMN04488579_101155"/>
<evidence type="ECO:0000313" key="7">
    <source>
        <dbReference type="Proteomes" id="UP000199652"/>
    </source>
</evidence>
<reference evidence="7" key="1">
    <citation type="submission" date="2016-10" db="EMBL/GenBank/DDBJ databases">
        <authorList>
            <person name="Varghese N."/>
            <person name="Submissions S."/>
        </authorList>
    </citation>
    <scope>NUCLEOTIDE SEQUENCE [LARGE SCALE GENOMIC DNA]</scope>
    <source>
        <strain evidence="7">VPI 5359</strain>
    </source>
</reference>
<proteinExistence type="predicted"/>
<dbReference type="Proteomes" id="UP000199652">
    <property type="component" value="Unassembled WGS sequence"/>
</dbReference>
<name>A0A1H3AS06_EUBBA</name>
<keyword evidence="7" id="KW-1185">Reference proteome</keyword>
<keyword evidence="4" id="KW-0288">FMN</keyword>
<dbReference type="AlphaFoldDB" id="A0A1H3AS06"/>
<dbReference type="PROSITE" id="PS51257">
    <property type="entry name" value="PROKAR_LIPOPROTEIN"/>
    <property type="match status" value="1"/>
</dbReference>
<protein>
    <recommendedName>
        <fullName evidence="2">Probable nitronate monooxygenase</fullName>
    </recommendedName>
</protein>
<dbReference type="InterPro" id="IPR013785">
    <property type="entry name" value="Aldolase_TIM"/>
</dbReference>
<accession>A0A1H3AS06</accession>